<keyword evidence="2" id="KW-1185">Reference proteome</keyword>
<evidence type="ECO:0000313" key="2">
    <source>
        <dbReference type="Proteomes" id="UP001230220"/>
    </source>
</evidence>
<protein>
    <submittedName>
        <fullName evidence="1">Uncharacterized protein</fullName>
    </submittedName>
</protein>
<name>A0ABU0E8E1_9FIRM</name>
<reference evidence="1 2" key="1">
    <citation type="submission" date="2023-07" db="EMBL/GenBank/DDBJ databases">
        <title>Genomic Encyclopedia of Type Strains, Phase IV (KMG-IV): sequencing the most valuable type-strain genomes for metagenomic binning, comparative biology and taxonomic classification.</title>
        <authorList>
            <person name="Goeker M."/>
        </authorList>
    </citation>
    <scope>NUCLEOTIDE SEQUENCE [LARGE SCALE GENOMIC DNA]</scope>
    <source>
        <strain evidence="1 2">DSM 16784</strain>
    </source>
</reference>
<dbReference type="EMBL" id="JAUSUR010000009">
    <property type="protein sequence ID" value="MDQ0363163.1"/>
    <property type="molecule type" value="Genomic_DNA"/>
</dbReference>
<accession>A0ABU0E8E1</accession>
<proteinExistence type="predicted"/>
<dbReference type="Proteomes" id="UP001230220">
    <property type="component" value="Unassembled WGS sequence"/>
</dbReference>
<evidence type="ECO:0000313" key="1">
    <source>
        <dbReference type="EMBL" id="MDQ0363163.1"/>
    </source>
</evidence>
<gene>
    <name evidence="1" type="ORF">J2S15_003924</name>
</gene>
<comment type="caution">
    <text evidence="1">The sequence shown here is derived from an EMBL/GenBank/DDBJ whole genome shotgun (WGS) entry which is preliminary data.</text>
</comment>
<dbReference type="RefSeq" id="WP_307411842.1">
    <property type="nucleotide sequence ID" value="NZ_JAUSUR010000009.1"/>
</dbReference>
<sequence>MKKTDNNLDELIRAIAAADGVTDEKEIALRKARFIQEEEEFVNRQRQIRAKAKTKTNHEDNKPSKNFEEYLYKKIINAFDQWDEKDIYSISFLVYSNGSHTYKKFSNLTIFDISCNLESYYNKEVNRLPAPSFMSLEAHLGEQRWNYAMLEQDTVEIINKDNFNILIDWYQKEGIENIGYEDYDNNLGPVGYRELLHAITNVTKRIQEEDYFFKKFNRRIPIIIQDLESTHAPISATQEANIHDEASEFLDYAKKYLYFPS</sequence>
<organism evidence="1 2">
    <name type="scientific">Breznakia pachnodae</name>
    <dbReference type="NCBI Taxonomy" id="265178"/>
    <lineage>
        <taxon>Bacteria</taxon>
        <taxon>Bacillati</taxon>
        <taxon>Bacillota</taxon>
        <taxon>Erysipelotrichia</taxon>
        <taxon>Erysipelotrichales</taxon>
        <taxon>Erysipelotrichaceae</taxon>
        <taxon>Breznakia</taxon>
    </lineage>
</organism>